<accession>A0ABN9AS42</accession>
<name>A0ABN9AS42_9NEOB</name>
<feature type="region of interest" description="Disordered" evidence="1">
    <location>
        <begin position="1"/>
        <end position="69"/>
    </location>
</feature>
<dbReference type="Proteomes" id="UP001162483">
    <property type="component" value="Unassembled WGS sequence"/>
</dbReference>
<comment type="caution">
    <text evidence="2">The sequence shown here is derived from an EMBL/GenBank/DDBJ whole genome shotgun (WGS) entry which is preliminary data.</text>
</comment>
<evidence type="ECO:0000313" key="3">
    <source>
        <dbReference type="Proteomes" id="UP001162483"/>
    </source>
</evidence>
<keyword evidence="3" id="KW-1185">Reference proteome</keyword>
<protein>
    <submittedName>
        <fullName evidence="2">Uncharacterized protein</fullName>
    </submittedName>
</protein>
<dbReference type="EMBL" id="CATNWA010001007">
    <property type="protein sequence ID" value="CAI9538839.1"/>
    <property type="molecule type" value="Genomic_DNA"/>
</dbReference>
<gene>
    <name evidence="2" type="ORF">SPARVUS_LOCUS1490942</name>
</gene>
<evidence type="ECO:0000256" key="1">
    <source>
        <dbReference type="SAM" id="MobiDB-lite"/>
    </source>
</evidence>
<organism evidence="2 3">
    <name type="scientific">Staurois parvus</name>
    <dbReference type="NCBI Taxonomy" id="386267"/>
    <lineage>
        <taxon>Eukaryota</taxon>
        <taxon>Metazoa</taxon>
        <taxon>Chordata</taxon>
        <taxon>Craniata</taxon>
        <taxon>Vertebrata</taxon>
        <taxon>Euteleostomi</taxon>
        <taxon>Amphibia</taxon>
        <taxon>Batrachia</taxon>
        <taxon>Anura</taxon>
        <taxon>Neobatrachia</taxon>
        <taxon>Ranoidea</taxon>
        <taxon>Ranidae</taxon>
        <taxon>Staurois</taxon>
    </lineage>
</organism>
<proteinExistence type="predicted"/>
<reference evidence="2" key="1">
    <citation type="submission" date="2023-05" db="EMBL/GenBank/DDBJ databases">
        <authorList>
            <person name="Stuckert A."/>
        </authorList>
    </citation>
    <scope>NUCLEOTIDE SEQUENCE</scope>
</reference>
<sequence length="69" mass="7634">MADYGPGSSMRRRYRAHGRVAERKQLKLKAIQRPMLKSPPSSSVGRRLSRVQWQSGGAEAASIEGHTQA</sequence>
<evidence type="ECO:0000313" key="2">
    <source>
        <dbReference type="EMBL" id="CAI9538839.1"/>
    </source>
</evidence>